<dbReference type="RefSeq" id="WP_094501645.1">
    <property type="nucleotide sequence ID" value="NZ_CAWNHI010000002.1"/>
</dbReference>
<dbReference type="KEGG" id="vqi:CCZ37_16850"/>
<evidence type="ECO:0000313" key="3">
    <source>
        <dbReference type="Proteomes" id="UP000215148"/>
    </source>
</evidence>
<dbReference type="EMBL" id="CP022742">
    <property type="protein sequence ID" value="ASU24161.1"/>
    <property type="molecule type" value="Genomic_DNA"/>
</dbReference>
<organism evidence="2 3">
    <name type="scientific">Vibrio qinghaiensis</name>
    <dbReference type="NCBI Taxonomy" id="2025808"/>
    <lineage>
        <taxon>Bacteria</taxon>
        <taxon>Pseudomonadati</taxon>
        <taxon>Pseudomonadota</taxon>
        <taxon>Gammaproteobacteria</taxon>
        <taxon>Vibrionales</taxon>
        <taxon>Vibrionaceae</taxon>
        <taxon>Vibrio</taxon>
    </lineage>
</organism>
<evidence type="ECO:0000313" key="2">
    <source>
        <dbReference type="EMBL" id="ASU24161.1"/>
    </source>
</evidence>
<dbReference type="Proteomes" id="UP000215148">
    <property type="component" value="Chromosome 2"/>
</dbReference>
<dbReference type="NCBIfam" id="TIGR02391">
    <property type="entry name" value="hypoth_ymh"/>
    <property type="match status" value="1"/>
</dbReference>
<keyword evidence="3" id="KW-1185">Reference proteome</keyword>
<accession>A0A223N2R0</accession>
<proteinExistence type="predicted"/>
<dbReference type="InterPro" id="IPR012654">
    <property type="entry name" value="CHP02391"/>
</dbReference>
<reference evidence="2 3" key="1">
    <citation type="submission" date="2017-08" db="EMBL/GenBank/DDBJ databases">
        <title>The Vibrio qinghaiensis sp.-Q67 is a luminous bacteria isolated firstly from Qinghai lake, Qinghai province, China, which has been proved to be very sensitive to detect environmental and food pollutants. Therefore, complete genome analysis of V. qinghaiensis sp.-Q67 highlights the potential application of this strain on detection of hazards in the contaminated environments.</title>
        <authorList>
            <person name="Gong L."/>
        </authorList>
    </citation>
    <scope>NUCLEOTIDE SEQUENCE [LARGE SCALE GENOMIC DNA]</scope>
    <source>
        <strain evidence="2 3">Q67</strain>
    </source>
</reference>
<dbReference type="Pfam" id="PF09509">
    <property type="entry name" value="Hypoth_Ymh"/>
    <property type="match status" value="1"/>
</dbReference>
<evidence type="ECO:0000259" key="1">
    <source>
        <dbReference type="Pfam" id="PF09509"/>
    </source>
</evidence>
<protein>
    <submittedName>
        <fullName evidence="2">TIGR02391 family protein</fullName>
    </submittedName>
</protein>
<dbReference type="AlphaFoldDB" id="A0A223N2R0"/>
<name>A0A223N2R0_9VIBR</name>
<sequence length="275" mass="30639">MARIESLDFSVVESICRLLGDTSSGFTGTEIGKLLYESGIEDIDSANTKWKRLNSALANKQMIDGCANNVLAFIQNAINPARHYNNLEWFNDTRFQLNQILSFAGFNIGENGKIGKVTKSNTISEAAARAYKLKDHLVSRNVHPDVLKYCKEELVVDNYFHAVFEATKSVADKIRNKTGLTSDGSALVDEAFSFKQVPHLALNSLVSESEKSEQKGFMNLLKGLFGTFRNTTAHAPKITWAIEEIDALDILSMVSLVHRRLDKAVQAKMIYESKI</sequence>
<feature type="domain" description="Conserved hypothetical protein CHP02391" evidence="1">
    <location>
        <begin position="140"/>
        <end position="261"/>
    </location>
</feature>
<gene>
    <name evidence="2" type="ORF">CCZ37_16850</name>
</gene>